<proteinExistence type="predicted"/>
<dbReference type="AlphaFoldDB" id="A0A1M6JVS2"/>
<feature type="transmembrane region" description="Helical" evidence="1">
    <location>
        <begin position="46"/>
        <end position="64"/>
    </location>
</feature>
<name>A0A1M6JVS2_9BACT</name>
<evidence type="ECO:0000313" key="2">
    <source>
        <dbReference type="EMBL" id="SHJ50748.1"/>
    </source>
</evidence>
<gene>
    <name evidence="2" type="ORF">SAMN05444280_12148</name>
</gene>
<dbReference type="OrthoDB" id="7067875at2"/>
<sequence length="227" mass="26142">MKKENSLVTLLDIVVYSLVFGIIIAGKMLGLRSYDLFFELVQEDGLAEYLTAFFLFAVAVVFAFRAVRSIKMKNRYHLIFNILMFLAFVFGAGEEISWGQRLLNTETGEFFQQYNYQGETNLHNLEVGGVNLNKLIFSQLMLVALVFYFMLLPVLTLKSDFIRKLVIRFDVPVPKLHHATIFIFQNIFILWINLLKVDELHELSLASIMFLILMAPATEIKGKAVRE</sequence>
<accession>A0A1M6JVS2</accession>
<feature type="transmembrane region" description="Helical" evidence="1">
    <location>
        <begin position="76"/>
        <end position="93"/>
    </location>
</feature>
<organism evidence="2 3">
    <name type="scientific">Tangfeifania diversioriginum</name>
    <dbReference type="NCBI Taxonomy" id="1168035"/>
    <lineage>
        <taxon>Bacteria</taxon>
        <taxon>Pseudomonadati</taxon>
        <taxon>Bacteroidota</taxon>
        <taxon>Bacteroidia</taxon>
        <taxon>Marinilabiliales</taxon>
        <taxon>Prolixibacteraceae</taxon>
        <taxon>Tangfeifania</taxon>
    </lineage>
</organism>
<reference evidence="2 3" key="1">
    <citation type="submission" date="2016-11" db="EMBL/GenBank/DDBJ databases">
        <authorList>
            <person name="Jaros S."/>
            <person name="Januszkiewicz K."/>
            <person name="Wedrychowicz H."/>
        </authorList>
    </citation>
    <scope>NUCLEOTIDE SEQUENCE [LARGE SCALE GENOMIC DNA]</scope>
    <source>
        <strain evidence="2 3">DSM 27063</strain>
    </source>
</reference>
<keyword evidence="1" id="KW-0472">Membrane</keyword>
<dbReference type="STRING" id="1168035.SAMN05444280_12148"/>
<evidence type="ECO:0000313" key="3">
    <source>
        <dbReference type="Proteomes" id="UP000184050"/>
    </source>
</evidence>
<dbReference type="EMBL" id="FQZE01000021">
    <property type="protein sequence ID" value="SHJ50748.1"/>
    <property type="molecule type" value="Genomic_DNA"/>
</dbReference>
<keyword evidence="3" id="KW-1185">Reference proteome</keyword>
<evidence type="ECO:0000256" key="1">
    <source>
        <dbReference type="SAM" id="Phobius"/>
    </source>
</evidence>
<dbReference type="Proteomes" id="UP000184050">
    <property type="component" value="Unassembled WGS sequence"/>
</dbReference>
<dbReference type="RefSeq" id="WP_073170385.1">
    <property type="nucleotide sequence ID" value="NZ_FQZE01000021.1"/>
</dbReference>
<feature type="transmembrane region" description="Helical" evidence="1">
    <location>
        <begin position="135"/>
        <end position="155"/>
    </location>
</feature>
<keyword evidence="1" id="KW-0812">Transmembrane</keyword>
<feature type="transmembrane region" description="Helical" evidence="1">
    <location>
        <begin position="7"/>
        <end position="26"/>
    </location>
</feature>
<keyword evidence="1" id="KW-1133">Transmembrane helix</keyword>
<protein>
    <submittedName>
        <fullName evidence="2">Uncharacterized protein</fullName>
    </submittedName>
</protein>